<accession>X0SKG2</accession>
<organism evidence="1">
    <name type="scientific">marine sediment metagenome</name>
    <dbReference type="NCBI Taxonomy" id="412755"/>
    <lineage>
        <taxon>unclassified sequences</taxon>
        <taxon>metagenomes</taxon>
        <taxon>ecological metagenomes</taxon>
    </lineage>
</organism>
<sequence>MRIFTKGREKGQWWGLDWGTKRTATIVCPDCGFTAVVRHDIADDGTVTPSVVCPEDCGFHEMIKLEGWEP</sequence>
<reference evidence="1" key="1">
    <citation type="journal article" date="2014" name="Front. Microbiol.">
        <title>High frequency of phylogenetically diverse reductive dehalogenase-homologous genes in deep subseafloor sedimentary metagenomes.</title>
        <authorList>
            <person name="Kawai M."/>
            <person name="Futagami T."/>
            <person name="Toyoda A."/>
            <person name="Takaki Y."/>
            <person name="Nishi S."/>
            <person name="Hori S."/>
            <person name="Arai W."/>
            <person name="Tsubouchi T."/>
            <person name="Morono Y."/>
            <person name="Uchiyama I."/>
            <person name="Ito T."/>
            <person name="Fujiyama A."/>
            <person name="Inagaki F."/>
            <person name="Takami H."/>
        </authorList>
    </citation>
    <scope>NUCLEOTIDE SEQUENCE</scope>
    <source>
        <strain evidence="1">Expedition CK06-06</strain>
    </source>
</reference>
<dbReference type="AlphaFoldDB" id="X0SKG2"/>
<name>X0SKG2_9ZZZZ</name>
<dbReference type="EMBL" id="BARS01006919">
    <property type="protein sequence ID" value="GAF75621.1"/>
    <property type="molecule type" value="Genomic_DNA"/>
</dbReference>
<protein>
    <submittedName>
        <fullName evidence="1">Uncharacterized protein</fullName>
    </submittedName>
</protein>
<comment type="caution">
    <text evidence="1">The sequence shown here is derived from an EMBL/GenBank/DDBJ whole genome shotgun (WGS) entry which is preliminary data.</text>
</comment>
<gene>
    <name evidence="1" type="ORF">S01H1_13409</name>
</gene>
<evidence type="ECO:0000313" key="1">
    <source>
        <dbReference type="EMBL" id="GAF75621.1"/>
    </source>
</evidence>
<proteinExistence type="predicted"/>